<evidence type="ECO:0000256" key="1">
    <source>
        <dbReference type="ARBA" id="ARBA00022801"/>
    </source>
</evidence>
<sequence>IMSRLLTTKTTLKFMPLAIGILLRHYYEKVIKAKNKEGAETEKTFVPLRCEELMYDEAFSITRVHTVEEMQGFTSIRTPAQPSSHVVKLYVPRSCCAEAARVLVEVCGGEREAKRVFGGIKWWQVRAAGDEGVDAEWMMDKKDWKELKRREKTPPAISSTPTSPEMSSGSSSASPRLPPPIGEDEKSADDADVYHPEMDEMRCMLWVHGGGYVSGSVDQERYMIQRFARKIHGRVFAPNYRLAPQYPFPCALQDVLASYLFLIRPPEGAAHRPVHPSNIVIGGDSAGGGLAIALLQVIRDSGLPAPAGAVLVSPWCDLLHSFPSVFLNKETDVLPETGLAIFKPSSVWPPPPDDVRRKVHDLLRSNAVREREPAVVHSKSPSDASTTDQPDDDNIQPRVELLPHSVMASTAVEADETVLVNGEDGKSFKIARQIQLYTTNGLLKHPMVSPALAYLGGLPPLFVIASEKEVLRDEIIYTAHRAAHPEKYAISEEVKKLYPAYEGIENRMKPTTVHLQVYDDTAHVIPLMFGATTPAKYCYRAIATFIKHVTNMPPTIALQKCKTPPARTSTVLSEEMVIYPVSDVPSPPLGSQAPANLHERSPSSPRPKSLSRISRSFRQRISLFSESSQANSDFGRAQDGLTTEEDTLLAGDPIVYHGGWHQGMIRERVAINGSIRPLESEEDIPALQLPPEQLGTVSEYFAWIYLEFSERQEKKFAAKMRNVAKHRERALSKAQPRHGNTRDMGDRGGEGINSVDGVDGEKDAKDAAFGGWEEDLDWMLDANERPPPSSIVAAAEALKLARARGGGANSKRRHSRRGSTNKSSGDVAVPEKRQKKEGRGRERERGETTFWSRRNLRGCRESRA</sequence>
<feature type="region of interest" description="Disordered" evidence="2">
    <location>
        <begin position="728"/>
        <end position="764"/>
    </location>
</feature>
<organism evidence="4 5">
    <name type="scientific">Multifurca ochricompacta</name>
    <dbReference type="NCBI Taxonomy" id="376703"/>
    <lineage>
        <taxon>Eukaryota</taxon>
        <taxon>Fungi</taxon>
        <taxon>Dikarya</taxon>
        <taxon>Basidiomycota</taxon>
        <taxon>Agaricomycotina</taxon>
        <taxon>Agaricomycetes</taxon>
        <taxon>Russulales</taxon>
        <taxon>Russulaceae</taxon>
        <taxon>Multifurca</taxon>
    </lineage>
</organism>
<feature type="region of interest" description="Disordered" evidence="2">
    <location>
        <begin position="145"/>
        <end position="189"/>
    </location>
</feature>
<keyword evidence="1" id="KW-0378">Hydrolase</keyword>
<feature type="region of interest" description="Disordered" evidence="2">
    <location>
        <begin position="583"/>
        <end position="612"/>
    </location>
</feature>
<dbReference type="Proteomes" id="UP001203297">
    <property type="component" value="Unassembled WGS sequence"/>
</dbReference>
<dbReference type="InterPro" id="IPR050300">
    <property type="entry name" value="GDXG_lipolytic_enzyme"/>
</dbReference>
<name>A0AAD4LYD4_9AGAM</name>
<dbReference type="AlphaFoldDB" id="A0AAD4LYD4"/>
<dbReference type="PANTHER" id="PTHR48081:SF5">
    <property type="entry name" value="ALPHA_BETA HYDROLASE FOLD-3 DOMAIN-CONTAINING PROTEIN"/>
    <property type="match status" value="1"/>
</dbReference>
<feature type="compositionally biased region" description="Low complexity" evidence="2">
    <location>
        <begin position="154"/>
        <end position="175"/>
    </location>
</feature>
<dbReference type="GO" id="GO:0016787">
    <property type="term" value="F:hydrolase activity"/>
    <property type="evidence" value="ECO:0007669"/>
    <property type="project" value="UniProtKB-KW"/>
</dbReference>
<dbReference type="InterPro" id="IPR013094">
    <property type="entry name" value="AB_hydrolase_3"/>
</dbReference>
<feature type="non-terminal residue" evidence="4">
    <location>
        <position position="1"/>
    </location>
</feature>
<protein>
    <recommendedName>
        <fullName evidence="3">Alpha/beta hydrolase fold-3 domain-containing protein</fullName>
    </recommendedName>
</protein>
<dbReference type="SUPFAM" id="SSF53474">
    <property type="entry name" value="alpha/beta-Hydrolases"/>
    <property type="match status" value="1"/>
</dbReference>
<dbReference type="PANTHER" id="PTHR48081">
    <property type="entry name" value="AB HYDROLASE SUPERFAMILY PROTEIN C4A8.06C"/>
    <property type="match status" value="1"/>
</dbReference>
<proteinExistence type="predicted"/>
<feature type="compositionally biased region" description="Basic and acidic residues" evidence="2">
    <location>
        <begin position="829"/>
        <end position="847"/>
    </location>
</feature>
<dbReference type="Gene3D" id="3.40.50.1820">
    <property type="entry name" value="alpha/beta hydrolase"/>
    <property type="match status" value="1"/>
</dbReference>
<evidence type="ECO:0000259" key="3">
    <source>
        <dbReference type="Pfam" id="PF07859"/>
    </source>
</evidence>
<feature type="region of interest" description="Disordered" evidence="2">
    <location>
        <begin position="802"/>
        <end position="864"/>
    </location>
</feature>
<feature type="compositionally biased region" description="Polar residues" evidence="2">
    <location>
        <begin position="379"/>
        <end position="388"/>
    </location>
</feature>
<evidence type="ECO:0000313" key="4">
    <source>
        <dbReference type="EMBL" id="KAI0293301.1"/>
    </source>
</evidence>
<dbReference type="Pfam" id="PF07859">
    <property type="entry name" value="Abhydrolase_3"/>
    <property type="match status" value="1"/>
</dbReference>
<feature type="compositionally biased region" description="Low complexity" evidence="2">
    <location>
        <begin position="602"/>
        <end position="612"/>
    </location>
</feature>
<feature type="domain" description="Alpha/beta hydrolase fold-3" evidence="3">
    <location>
        <begin position="204"/>
        <end position="377"/>
    </location>
</feature>
<feature type="compositionally biased region" description="Basic and acidic residues" evidence="2">
    <location>
        <begin position="740"/>
        <end position="749"/>
    </location>
</feature>
<feature type="compositionally biased region" description="Basic residues" evidence="2">
    <location>
        <begin position="810"/>
        <end position="819"/>
    </location>
</feature>
<evidence type="ECO:0000313" key="5">
    <source>
        <dbReference type="Proteomes" id="UP001203297"/>
    </source>
</evidence>
<gene>
    <name evidence="4" type="ORF">B0F90DRAFT_1643193</name>
</gene>
<keyword evidence="5" id="KW-1185">Reference proteome</keyword>
<feature type="region of interest" description="Disordered" evidence="2">
    <location>
        <begin position="369"/>
        <end position="396"/>
    </location>
</feature>
<reference evidence="4" key="1">
    <citation type="journal article" date="2022" name="New Phytol.">
        <title>Evolutionary transition to the ectomycorrhizal habit in the genomes of a hyperdiverse lineage of mushroom-forming fungi.</title>
        <authorList>
            <person name="Looney B."/>
            <person name="Miyauchi S."/>
            <person name="Morin E."/>
            <person name="Drula E."/>
            <person name="Courty P.E."/>
            <person name="Kohler A."/>
            <person name="Kuo A."/>
            <person name="LaButti K."/>
            <person name="Pangilinan J."/>
            <person name="Lipzen A."/>
            <person name="Riley R."/>
            <person name="Andreopoulos W."/>
            <person name="He G."/>
            <person name="Johnson J."/>
            <person name="Nolan M."/>
            <person name="Tritt A."/>
            <person name="Barry K.W."/>
            <person name="Grigoriev I.V."/>
            <person name="Nagy L.G."/>
            <person name="Hibbett D."/>
            <person name="Henrissat B."/>
            <person name="Matheny P.B."/>
            <person name="Labbe J."/>
            <person name="Martin F.M."/>
        </authorList>
    </citation>
    <scope>NUCLEOTIDE SEQUENCE</scope>
    <source>
        <strain evidence="4">BPL690</strain>
    </source>
</reference>
<evidence type="ECO:0000256" key="2">
    <source>
        <dbReference type="SAM" id="MobiDB-lite"/>
    </source>
</evidence>
<comment type="caution">
    <text evidence="4">The sequence shown here is derived from an EMBL/GenBank/DDBJ whole genome shotgun (WGS) entry which is preliminary data.</text>
</comment>
<dbReference type="EMBL" id="WTXG01000099">
    <property type="protein sequence ID" value="KAI0293301.1"/>
    <property type="molecule type" value="Genomic_DNA"/>
</dbReference>
<dbReference type="InterPro" id="IPR029058">
    <property type="entry name" value="AB_hydrolase_fold"/>
</dbReference>
<accession>A0AAD4LYD4</accession>